<organism evidence="9 10">
    <name type="scientific">Gaopeijia maritima</name>
    <dbReference type="NCBI Taxonomy" id="3119007"/>
    <lineage>
        <taxon>Bacteria</taxon>
        <taxon>Pseudomonadati</taxon>
        <taxon>Gemmatimonadota</taxon>
        <taxon>Longimicrobiia</taxon>
        <taxon>Gaopeijiales</taxon>
        <taxon>Gaopeijiaceae</taxon>
        <taxon>Gaopeijia</taxon>
    </lineage>
</organism>
<dbReference type="InterPro" id="IPR014284">
    <property type="entry name" value="RNA_pol_sigma-70_dom"/>
</dbReference>
<dbReference type="Proteomes" id="UP001484239">
    <property type="component" value="Unassembled WGS sequence"/>
</dbReference>
<dbReference type="SUPFAM" id="SSF88659">
    <property type="entry name" value="Sigma3 and sigma4 domains of RNA polymerase sigma factors"/>
    <property type="match status" value="1"/>
</dbReference>
<evidence type="ECO:0000259" key="8">
    <source>
        <dbReference type="Pfam" id="PF08281"/>
    </source>
</evidence>
<keyword evidence="3" id="KW-0731">Sigma factor</keyword>
<reference evidence="9 10" key="1">
    <citation type="submission" date="2024-02" db="EMBL/GenBank/DDBJ databases">
        <title>A novel Gemmatimonadota bacterium.</title>
        <authorList>
            <person name="Du Z.-J."/>
            <person name="Ye Y.-Q."/>
        </authorList>
    </citation>
    <scope>NUCLEOTIDE SEQUENCE [LARGE SCALE GENOMIC DNA]</scope>
    <source>
        <strain evidence="9 10">DH-20</strain>
    </source>
</reference>
<keyword evidence="4" id="KW-0804">Transcription</keyword>
<evidence type="ECO:0000256" key="3">
    <source>
        <dbReference type="ARBA" id="ARBA00023082"/>
    </source>
</evidence>
<dbReference type="InterPro" id="IPR014304">
    <property type="entry name" value="RNA_pol_sigma-Z"/>
</dbReference>
<dbReference type="SUPFAM" id="SSF88946">
    <property type="entry name" value="Sigma2 domain of RNA polymerase sigma factors"/>
    <property type="match status" value="1"/>
</dbReference>
<dbReference type="InterPro" id="IPR013249">
    <property type="entry name" value="RNA_pol_sigma70_r4_t2"/>
</dbReference>
<dbReference type="PANTHER" id="PTHR43133:SF62">
    <property type="entry name" value="RNA POLYMERASE SIGMA FACTOR SIGZ"/>
    <property type="match status" value="1"/>
</dbReference>
<evidence type="ECO:0000313" key="9">
    <source>
        <dbReference type="EMBL" id="MEK9501733.1"/>
    </source>
</evidence>
<dbReference type="Pfam" id="PF04542">
    <property type="entry name" value="Sigma70_r2"/>
    <property type="match status" value="1"/>
</dbReference>
<dbReference type="InterPro" id="IPR039425">
    <property type="entry name" value="RNA_pol_sigma-70-like"/>
</dbReference>
<dbReference type="CDD" id="cd06171">
    <property type="entry name" value="Sigma70_r4"/>
    <property type="match status" value="1"/>
</dbReference>
<accession>A0ABU9EAJ8</accession>
<feature type="domain" description="RNA polymerase sigma-70 region 2" evidence="7">
    <location>
        <begin position="10"/>
        <end position="73"/>
    </location>
</feature>
<dbReference type="Pfam" id="PF08281">
    <property type="entry name" value="Sigma70_r4_2"/>
    <property type="match status" value="1"/>
</dbReference>
<dbReference type="Gene3D" id="1.10.1740.10">
    <property type="match status" value="1"/>
</dbReference>
<evidence type="ECO:0000259" key="7">
    <source>
        <dbReference type="Pfam" id="PF04542"/>
    </source>
</evidence>
<dbReference type="InterPro" id="IPR013325">
    <property type="entry name" value="RNA_pol_sigma_r2"/>
</dbReference>
<protein>
    <recommendedName>
        <fullName evidence="5">RNA polymerase sigma factor SigZ</fullName>
    </recommendedName>
</protein>
<dbReference type="InterPro" id="IPR013324">
    <property type="entry name" value="RNA_pol_sigma_r3/r4-like"/>
</dbReference>
<evidence type="ECO:0000256" key="4">
    <source>
        <dbReference type="ARBA" id="ARBA00023163"/>
    </source>
</evidence>
<feature type="region of interest" description="Disordered" evidence="6">
    <location>
        <begin position="185"/>
        <end position="207"/>
    </location>
</feature>
<gene>
    <name evidence="9" type="primary">sigZ</name>
    <name evidence="9" type="ORF">WI372_12140</name>
</gene>
<evidence type="ECO:0000256" key="2">
    <source>
        <dbReference type="ARBA" id="ARBA00023015"/>
    </source>
</evidence>
<dbReference type="EMBL" id="JBBHLI010000007">
    <property type="protein sequence ID" value="MEK9501733.1"/>
    <property type="molecule type" value="Genomic_DNA"/>
</dbReference>
<keyword evidence="2" id="KW-0805">Transcription regulation</keyword>
<dbReference type="Gene3D" id="1.10.10.10">
    <property type="entry name" value="Winged helix-like DNA-binding domain superfamily/Winged helix DNA-binding domain"/>
    <property type="match status" value="1"/>
</dbReference>
<dbReference type="PANTHER" id="PTHR43133">
    <property type="entry name" value="RNA POLYMERASE ECF-TYPE SIGMA FACTO"/>
    <property type="match status" value="1"/>
</dbReference>
<sequence length="207" mass="22652">MIDDRDPAWAEHRRRLLRFVRGRVGDEATAEDIVHDVLTRAWGRRSSLRDGGRMMPWLYQITRHAIADHYRASGSAAGATEPASDRIAAEPEADDVRARAQLSQCLIPLIDSLPPPYRDAVRLSELHGLTQRETAARLGLSLSGAKSRVQRARRKLRERLLACCEVELDRAGVIRDYEPLDGGCGGGGGCDQRGSVPGSSGPPTPPL</sequence>
<feature type="domain" description="RNA polymerase sigma factor 70 region 4 type 2" evidence="8">
    <location>
        <begin position="104"/>
        <end position="156"/>
    </location>
</feature>
<evidence type="ECO:0000256" key="5">
    <source>
        <dbReference type="NCBIfam" id="TIGR02959"/>
    </source>
</evidence>
<comment type="caution">
    <text evidence="9">The sequence shown here is derived from an EMBL/GenBank/DDBJ whole genome shotgun (WGS) entry which is preliminary data.</text>
</comment>
<dbReference type="InterPro" id="IPR007627">
    <property type="entry name" value="RNA_pol_sigma70_r2"/>
</dbReference>
<dbReference type="NCBIfam" id="TIGR02959">
    <property type="entry name" value="SigZ"/>
    <property type="match status" value="1"/>
</dbReference>
<dbReference type="RefSeq" id="WP_405287137.1">
    <property type="nucleotide sequence ID" value="NZ_JBBHLI010000007.1"/>
</dbReference>
<evidence type="ECO:0000256" key="6">
    <source>
        <dbReference type="SAM" id="MobiDB-lite"/>
    </source>
</evidence>
<keyword evidence="10" id="KW-1185">Reference proteome</keyword>
<evidence type="ECO:0000313" key="10">
    <source>
        <dbReference type="Proteomes" id="UP001484239"/>
    </source>
</evidence>
<evidence type="ECO:0000256" key="1">
    <source>
        <dbReference type="ARBA" id="ARBA00010641"/>
    </source>
</evidence>
<name>A0ABU9EAJ8_9BACT</name>
<dbReference type="NCBIfam" id="TIGR02937">
    <property type="entry name" value="sigma70-ECF"/>
    <property type="match status" value="1"/>
</dbReference>
<comment type="similarity">
    <text evidence="1">Belongs to the sigma-70 factor family. ECF subfamily.</text>
</comment>
<dbReference type="InterPro" id="IPR036388">
    <property type="entry name" value="WH-like_DNA-bd_sf"/>
</dbReference>
<proteinExistence type="inferred from homology"/>